<dbReference type="EMBL" id="NHYE01000436">
    <property type="protein sequence ID" value="PPR05739.1"/>
    <property type="molecule type" value="Genomic_DNA"/>
</dbReference>
<dbReference type="Gene3D" id="3.80.10.10">
    <property type="entry name" value="Ribonuclease Inhibitor"/>
    <property type="match status" value="1"/>
</dbReference>
<comment type="caution">
    <text evidence="2">The sequence shown here is derived from an EMBL/GenBank/DDBJ whole genome shotgun (WGS) entry which is preliminary data.</text>
</comment>
<keyword evidence="3" id="KW-1185">Reference proteome</keyword>
<dbReference type="Gene3D" id="1.20.1280.50">
    <property type="match status" value="1"/>
</dbReference>
<dbReference type="OrthoDB" id="3249706at2759"/>
<name>A0A409YRY6_9AGAR</name>
<organism evidence="2 3">
    <name type="scientific">Gymnopilus dilepis</name>
    <dbReference type="NCBI Taxonomy" id="231916"/>
    <lineage>
        <taxon>Eukaryota</taxon>
        <taxon>Fungi</taxon>
        <taxon>Dikarya</taxon>
        <taxon>Basidiomycota</taxon>
        <taxon>Agaricomycotina</taxon>
        <taxon>Agaricomycetes</taxon>
        <taxon>Agaricomycetidae</taxon>
        <taxon>Agaricales</taxon>
        <taxon>Agaricineae</taxon>
        <taxon>Hymenogastraceae</taxon>
        <taxon>Gymnopilus</taxon>
    </lineage>
</organism>
<feature type="coiled-coil region" evidence="1">
    <location>
        <begin position="57"/>
        <end position="84"/>
    </location>
</feature>
<evidence type="ECO:0000313" key="3">
    <source>
        <dbReference type="Proteomes" id="UP000284706"/>
    </source>
</evidence>
<dbReference type="Proteomes" id="UP000284706">
    <property type="component" value="Unassembled WGS sequence"/>
</dbReference>
<dbReference type="InterPro" id="IPR032675">
    <property type="entry name" value="LRR_dom_sf"/>
</dbReference>
<dbReference type="SUPFAM" id="SSF52047">
    <property type="entry name" value="RNI-like"/>
    <property type="match status" value="1"/>
</dbReference>
<evidence type="ECO:0000256" key="1">
    <source>
        <dbReference type="SAM" id="Coils"/>
    </source>
</evidence>
<protein>
    <submittedName>
        <fullName evidence="2">Uncharacterized protein</fullName>
    </submittedName>
</protein>
<accession>A0A409YRY6</accession>
<gene>
    <name evidence="2" type="ORF">CVT26_008492</name>
</gene>
<dbReference type="AlphaFoldDB" id="A0A409YRY6"/>
<reference evidence="2 3" key="1">
    <citation type="journal article" date="2018" name="Evol. Lett.">
        <title>Horizontal gene cluster transfer increased hallucinogenic mushroom diversity.</title>
        <authorList>
            <person name="Reynolds H.T."/>
            <person name="Vijayakumar V."/>
            <person name="Gluck-Thaler E."/>
            <person name="Korotkin H.B."/>
            <person name="Matheny P.B."/>
            <person name="Slot J.C."/>
        </authorList>
    </citation>
    <scope>NUCLEOTIDE SEQUENCE [LARGE SCALE GENOMIC DNA]</scope>
    <source>
        <strain evidence="2 3">SRW20</strain>
    </source>
</reference>
<proteinExistence type="predicted"/>
<dbReference type="InParanoid" id="A0A409YRY6"/>
<keyword evidence="1" id="KW-0175">Coiled coil</keyword>
<sequence length="624" mass="71766">MAIMDTTSLETYSVSVWQLPIASLLASVFCQDEELLRRPDKPCKILRGNSCSSCRKLEAIEAQLALAKRKCRQAEKEYLALVKQHQSCVAETNRAHDLLVGRLPLEIVSLIFHICAPQMTFDAPPFFEEEYDHPDGTWADIKVLLAIGAVCQSWRQVAWSAPELWCSILVRLDSPNPKRYIEIIQDWLVRSRQRPLLIRLYRDRVEEYSTEFLHLIDVFKQHSSRWEMLDLQHVPAQLVEPFYFAVEELPILRPVQACFHVWNINFKSLVNFQWDILDWVQVDWFTLYECLRLLSSAPRLKHCQFGLFAEDTTESPMPIGIIRHDQVQEFSLISVGGEHMTAFLSRVCFPSLKILVFQDIEDFSIDSIPSALSRSACRLETLAIIDTEFTTETIVSLCIEIPSLTKLELMTDKSPRDATGNHTPEEFLKLLAETSVMRADNEGQASNPNFLPNLRSLNYVVSKKISWDLIPRVFGPLPQLNNPLRRPLEDFYLYYSDPGHDTARPLFNKDLTLDILRLLDSGLYFTMHMNSRPRINVLEAAMEYHGIKSCLRVVGKTWINSLWTKTREGVTNRCHGEGMLHPLVSEPTLNMQSMSCDLFRCFYVSKTSGILVDFERPHPHSDSA</sequence>
<evidence type="ECO:0000313" key="2">
    <source>
        <dbReference type="EMBL" id="PPR05739.1"/>
    </source>
</evidence>